<evidence type="ECO:0000313" key="1">
    <source>
        <dbReference type="EMBL" id="KIJ22302.1"/>
    </source>
</evidence>
<reference evidence="1 2" key="1">
    <citation type="submission" date="2014-06" db="EMBL/GenBank/DDBJ databases">
        <title>Evolutionary Origins and Diversification of the Mycorrhizal Mutualists.</title>
        <authorList>
            <consortium name="DOE Joint Genome Institute"/>
            <consortium name="Mycorrhizal Genomics Consortium"/>
            <person name="Kohler A."/>
            <person name="Kuo A."/>
            <person name="Nagy L.G."/>
            <person name="Floudas D."/>
            <person name="Copeland A."/>
            <person name="Barry K.W."/>
            <person name="Cichocki N."/>
            <person name="Veneault-Fourrey C."/>
            <person name="LaButti K."/>
            <person name="Lindquist E.A."/>
            <person name="Lipzen A."/>
            <person name="Lundell T."/>
            <person name="Morin E."/>
            <person name="Murat C."/>
            <person name="Riley R."/>
            <person name="Ohm R."/>
            <person name="Sun H."/>
            <person name="Tunlid A."/>
            <person name="Henrissat B."/>
            <person name="Grigoriev I.V."/>
            <person name="Hibbett D.S."/>
            <person name="Martin F."/>
        </authorList>
    </citation>
    <scope>NUCLEOTIDE SEQUENCE [LARGE SCALE GENOMIC DNA]</scope>
    <source>
        <strain evidence="1 2">SS14</strain>
    </source>
</reference>
<name>A0A0C9U029_SPHS4</name>
<evidence type="ECO:0000313" key="2">
    <source>
        <dbReference type="Proteomes" id="UP000054279"/>
    </source>
</evidence>
<sequence length="121" mass="13090">MGRYVFAITSVPSASHKRSRHLILFSSSLVIIIIVHKRTEAQSRHLIVEQGLFRSRPRLDATINGLNSGLGRSTQLTASGPSALNLDSGGRVAALEDREASLLSELKGAPYIIHVLTTSTE</sequence>
<organism evidence="1 2">
    <name type="scientific">Sphaerobolus stellatus (strain SS14)</name>
    <dbReference type="NCBI Taxonomy" id="990650"/>
    <lineage>
        <taxon>Eukaryota</taxon>
        <taxon>Fungi</taxon>
        <taxon>Dikarya</taxon>
        <taxon>Basidiomycota</taxon>
        <taxon>Agaricomycotina</taxon>
        <taxon>Agaricomycetes</taxon>
        <taxon>Phallomycetidae</taxon>
        <taxon>Geastrales</taxon>
        <taxon>Sphaerobolaceae</taxon>
        <taxon>Sphaerobolus</taxon>
    </lineage>
</organism>
<keyword evidence="2" id="KW-1185">Reference proteome</keyword>
<protein>
    <submittedName>
        <fullName evidence="1">Uncharacterized protein</fullName>
    </submittedName>
</protein>
<dbReference type="EMBL" id="KN838442">
    <property type="protein sequence ID" value="KIJ22302.1"/>
    <property type="molecule type" value="Genomic_DNA"/>
</dbReference>
<dbReference type="Proteomes" id="UP000054279">
    <property type="component" value="Unassembled WGS sequence"/>
</dbReference>
<proteinExistence type="predicted"/>
<dbReference type="HOGENOM" id="CLU_2039533_0_0_1"/>
<accession>A0A0C9U029</accession>
<dbReference type="AlphaFoldDB" id="A0A0C9U029"/>
<gene>
    <name evidence="1" type="ORF">M422DRAFT_277330</name>
</gene>